<accession>A0A6P6XN53</accession>
<dbReference type="GO" id="GO:0004743">
    <property type="term" value="F:pyruvate kinase activity"/>
    <property type="evidence" value="ECO:0007669"/>
    <property type="project" value="UniProtKB-EC"/>
</dbReference>
<evidence type="ECO:0000256" key="5">
    <source>
        <dbReference type="ARBA" id="ARBA00012142"/>
    </source>
</evidence>
<evidence type="ECO:0000256" key="2">
    <source>
        <dbReference type="ARBA" id="ARBA00001958"/>
    </source>
</evidence>
<dbReference type="KEGG" id="dpte:113789548"/>
<dbReference type="InterPro" id="IPR036918">
    <property type="entry name" value="Pyrv_Knase_C_sf"/>
</dbReference>
<dbReference type="Proteomes" id="UP000515146">
    <property type="component" value="Unplaced"/>
</dbReference>
<dbReference type="PANTHER" id="PTHR11817">
    <property type="entry name" value="PYRUVATE KINASE"/>
    <property type="match status" value="1"/>
</dbReference>
<dbReference type="OMA" id="GIICTIX"/>
<dbReference type="NCBIfam" id="NF004491">
    <property type="entry name" value="PRK05826.1"/>
    <property type="match status" value="1"/>
</dbReference>
<keyword evidence="11 14" id="KW-0460">Magnesium</keyword>
<dbReference type="InterPro" id="IPR011037">
    <property type="entry name" value="Pyrv_Knase-like_insert_dom_sf"/>
</dbReference>
<dbReference type="FunFam" id="2.40.33.10:FF:000023">
    <property type="entry name" value="Pyruvate kinase PKM"/>
    <property type="match status" value="1"/>
</dbReference>
<dbReference type="Pfam" id="PF02887">
    <property type="entry name" value="PK_C"/>
    <property type="match status" value="1"/>
</dbReference>
<keyword evidence="12 14" id="KW-0324">Glycolysis</keyword>
<reference evidence="16" key="1">
    <citation type="submission" date="2025-08" db="UniProtKB">
        <authorList>
            <consortium name="RefSeq"/>
        </authorList>
    </citation>
    <scope>IDENTIFICATION</scope>
    <source>
        <strain evidence="16">Airmid</strain>
    </source>
</reference>
<dbReference type="Gene3D" id="3.20.20.60">
    <property type="entry name" value="Phosphoenolpyruvate-binding domains"/>
    <property type="match status" value="1"/>
</dbReference>
<dbReference type="GeneID" id="113789548"/>
<dbReference type="PRINTS" id="PR01050">
    <property type="entry name" value="PYRUVTKNASE"/>
</dbReference>
<dbReference type="GO" id="GO:0005524">
    <property type="term" value="F:ATP binding"/>
    <property type="evidence" value="ECO:0007669"/>
    <property type="project" value="UniProtKB-KW"/>
</dbReference>
<evidence type="ECO:0000256" key="9">
    <source>
        <dbReference type="ARBA" id="ARBA00022777"/>
    </source>
</evidence>
<keyword evidence="8" id="KW-0547">Nucleotide-binding</keyword>
<dbReference type="SUPFAM" id="SSF50800">
    <property type="entry name" value="PK beta-barrel domain-like"/>
    <property type="match status" value="1"/>
</dbReference>
<dbReference type="SUPFAM" id="SSF51621">
    <property type="entry name" value="Phosphoenolpyruvate/pyruvate domain"/>
    <property type="match status" value="1"/>
</dbReference>
<evidence type="ECO:0000313" key="15">
    <source>
        <dbReference type="Proteomes" id="UP000515146"/>
    </source>
</evidence>
<evidence type="ECO:0000256" key="6">
    <source>
        <dbReference type="ARBA" id="ARBA00022679"/>
    </source>
</evidence>
<evidence type="ECO:0000256" key="8">
    <source>
        <dbReference type="ARBA" id="ARBA00022741"/>
    </source>
</evidence>
<dbReference type="SUPFAM" id="SSF52935">
    <property type="entry name" value="PK C-terminal domain-like"/>
    <property type="match status" value="1"/>
</dbReference>
<dbReference type="EC" id="2.7.1.40" evidence="5 14"/>
<dbReference type="OrthoDB" id="108365at2759"/>
<dbReference type="Gene3D" id="3.40.1380.20">
    <property type="entry name" value="Pyruvate kinase, C-terminal domain"/>
    <property type="match status" value="1"/>
</dbReference>
<keyword evidence="15" id="KW-1185">Reference proteome</keyword>
<comment type="pathway">
    <text evidence="3 14">Carbohydrate degradation; glycolysis; pyruvate from D-glyceraldehyde 3-phosphate: step 5/5.</text>
</comment>
<evidence type="ECO:0000256" key="12">
    <source>
        <dbReference type="ARBA" id="ARBA00023152"/>
    </source>
</evidence>
<comment type="catalytic activity">
    <reaction evidence="14">
        <text>pyruvate + ATP = phosphoenolpyruvate + ADP + H(+)</text>
        <dbReference type="Rhea" id="RHEA:18157"/>
        <dbReference type="ChEBI" id="CHEBI:15361"/>
        <dbReference type="ChEBI" id="CHEBI:15378"/>
        <dbReference type="ChEBI" id="CHEBI:30616"/>
        <dbReference type="ChEBI" id="CHEBI:58702"/>
        <dbReference type="ChEBI" id="CHEBI:456216"/>
        <dbReference type="EC" id="2.7.1.40"/>
    </reaction>
</comment>
<name>A0A6P6XN53_DERPT</name>
<keyword evidence="9 14" id="KW-0418">Kinase</keyword>
<comment type="cofactor">
    <cofactor evidence="2">
        <name>K(+)</name>
        <dbReference type="ChEBI" id="CHEBI:29103"/>
    </cofactor>
</comment>
<evidence type="ECO:0000256" key="7">
    <source>
        <dbReference type="ARBA" id="ARBA00022723"/>
    </source>
</evidence>
<sequence>MNVNSTKCIDDSIPKHRRESVANNTMEHLSSLDIDSIPAFERLTGIICTIGPASRDVQVLVEMIKSGMNIARMNFSHGTHEYHKGTIDNVRKAIEIVSQEKGLPQFPVAIALDTKGPEIRTGIVDPSVGGDIELEKGDHIKLTTNDDHRSQCTSKMIYIDYKNIVNIIQIGSRVFIDDGLISLIVREIGVDYLDCEVENGGSIGSTKGVNLPGTSVDLPALSEKDKSDLRFGVEQGVDMVFASFIRNANAVREIRSLLTECGDSNIKIISKVENHEGVKNIDEIIAESDGIMVARGDLGIEILPQKVLLAQKMMIAKCNIVGKPIICATHMLESMIKKPRPTRAEVSDVANAILDGSDCVMLSGETAKGAYPLESLRMMHAISLEAEAAIHSRNLFIELNNKLTVPVDKTTATAIAAVNASLKCAAAAIIVLTTTGRSAHALSRFRPRCPIIAVSRNSKSARQAHLHRGILPLYYGNEIESDWLQDIDSRVQFAIEYGKRRLFIRSGDPIIVVTGWRKGAGSTNTMRIISAE</sequence>
<dbReference type="GO" id="GO:0016301">
    <property type="term" value="F:kinase activity"/>
    <property type="evidence" value="ECO:0007669"/>
    <property type="project" value="UniProtKB-KW"/>
</dbReference>
<dbReference type="FunCoup" id="A0A6P6XN53">
    <property type="interactions" value="485"/>
</dbReference>
<dbReference type="InterPro" id="IPR040442">
    <property type="entry name" value="Pyrv_kinase-like_dom_sf"/>
</dbReference>
<organism evidence="15 16">
    <name type="scientific">Dermatophagoides pteronyssinus</name>
    <name type="common">European house dust mite</name>
    <dbReference type="NCBI Taxonomy" id="6956"/>
    <lineage>
        <taxon>Eukaryota</taxon>
        <taxon>Metazoa</taxon>
        <taxon>Ecdysozoa</taxon>
        <taxon>Arthropoda</taxon>
        <taxon>Chelicerata</taxon>
        <taxon>Arachnida</taxon>
        <taxon>Acari</taxon>
        <taxon>Acariformes</taxon>
        <taxon>Sarcoptiformes</taxon>
        <taxon>Astigmata</taxon>
        <taxon>Psoroptidia</taxon>
        <taxon>Analgoidea</taxon>
        <taxon>Pyroglyphidae</taxon>
        <taxon>Dermatophagoidinae</taxon>
        <taxon>Dermatophagoides</taxon>
    </lineage>
</organism>
<keyword evidence="10" id="KW-0067">ATP-binding</keyword>
<evidence type="ECO:0000256" key="3">
    <source>
        <dbReference type="ARBA" id="ARBA00004997"/>
    </source>
</evidence>
<evidence type="ECO:0000313" key="16">
    <source>
        <dbReference type="RefSeq" id="XP_027194905.1"/>
    </source>
</evidence>
<protein>
    <recommendedName>
        <fullName evidence="5 14">Pyruvate kinase</fullName>
        <ecNumber evidence="5 14">2.7.1.40</ecNumber>
    </recommendedName>
</protein>
<dbReference type="NCBIfam" id="TIGR01064">
    <property type="entry name" value="pyruv_kin"/>
    <property type="match status" value="1"/>
</dbReference>
<evidence type="ECO:0000256" key="11">
    <source>
        <dbReference type="ARBA" id="ARBA00022842"/>
    </source>
</evidence>
<dbReference type="Pfam" id="PF00224">
    <property type="entry name" value="PK"/>
    <property type="match status" value="1"/>
</dbReference>
<gene>
    <name evidence="16" type="primary">LOC113789548</name>
</gene>
<evidence type="ECO:0000256" key="1">
    <source>
        <dbReference type="ARBA" id="ARBA00001946"/>
    </source>
</evidence>
<keyword evidence="7" id="KW-0479">Metal-binding</keyword>
<proteinExistence type="inferred from homology"/>
<dbReference type="GO" id="GO:0000287">
    <property type="term" value="F:magnesium ion binding"/>
    <property type="evidence" value="ECO:0007669"/>
    <property type="project" value="InterPro"/>
</dbReference>
<evidence type="ECO:0000256" key="10">
    <source>
        <dbReference type="ARBA" id="ARBA00022840"/>
    </source>
</evidence>
<dbReference type="InterPro" id="IPR015795">
    <property type="entry name" value="Pyrv_Knase_C"/>
</dbReference>
<evidence type="ECO:0000256" key="4">
    <source>
        <dbReference type="ARBA" id="ARBA00008663"/>
    </source>
</evidence>
<dbReference type="Gene3D" id="2.40.33.10">
    <property type="entry name" value="PK beta-barrel domain-like"/>
    <property type="match status" value="1"/>
</dbReference>
<comment type="similarity">
    <text evidence="4 14">Belongs to the pyruvate kinase family.</text>
</comment>
<dbReference type="InParanoid" id="A0A6P6XN53"/>
<evidence type="ECO:0000256" key="14">
    <source>
        <dbReference type="RuleBase" id="RU000504"/>
    </source>
</evidence>
<dbReference type="AlphaFoldDB" id="A0A6P6XN53"/>
<dbReference type="InterPro" id="IPR015793">
    <property type="entry name" value="Pyrv_Knase_brl"/>
</dbReference>
<dbReference type="RefSeq" id="XP_027194905.1">
    <property type="nucleotide sequence ID" value="XM_027339104.1"/>
</dbReference>
<keyword evidence="13" id="KW-0670">Pyruvate</keyword>
<evidence type="ECO:0000256" key="13">
    <source>
        <dbReference type="ARBA" id="ARBA00023317"/>
    </source>
</evidence>
<dbReference type="NCBIfam" id="NF004978">
    <property type="entry name" value="PRK06354.1"/>
    <property type="match status" value="1"/>
</dbReference>
<dbReference type="InterPro" id="IPR001697">
    <property type="entry name" value="Pyr_Knase"/>
</dbReference>
<dbReference type="CDD" id="cd00288">
    <property type="entry name" value="Pyruvate_Kinase"/>
    <property type="match status" value="1"/>
</dbReference>
<dbReference type="InterPro" id="IPR018209">
    <property type="entry name" value="Pyrv_Knase_AS"/>
</dbReference>
<keyword evidence="6 14" id="KW-0808">Transferase</keyword>
<dbReference type="FunFam" id="3.20.20.60:FF:000001">
    <property type="entry name" value="Pyruvate kinase"/>
    <property type="match status" value="1"/>
</dbReference>
<dbReference type="InterPro" id="IPR015806">
    <property type="entry name" value="Pyrv_Knase_insert_dom_sf"/>
</dbReference>
<dbReference type="InterPro" id="IPR015813">
    <property type="entry name" value="Pyrv/PenolPyrv_kinase-like_dom"/>
</dbReference>
<dbReference type="GO" id="GO:0030955">
    <property type="term" value="F:potassium ion binding"/>
    <property type="evidence" value="ECO:0007669"/>
    <property type="project" value="InterPro"/>
</dbReference>
<dbReference type="UniPathway" id="UPA00109">
    <property type="reaction ID" value="UER00188"/>
</dbReference>
<dbReference type="FunFam" id="3.40.1380.20:FF:000001">
    <property type="entry name" value="Pyruvate kinase"/>
    <property type="match status" value="1"/>
</dbReference>
<comment type="cofactor">
    <cofactor evidence="1">
        <name>Mg(2+)</name>
        <dbReference type="ChEBI" id="CHEBI:18420"/>
    </cofactor>
</comment>
<dbReference type="PROSITE" id="PS00110">
    <property type="entry name" value="PYRUVATE_KINASE"/>
    <property type="match status" value="1"/>
</dbReference>